<dbReference type="Pfam" id="PF08731">
    <property type="entry name" value="AFT"/>
    <property type="match status" value="1"/>
</dbReference>
<dbReference type="InterPro" id="IPR003323">
    <property type="entry name" value="OTU_dom"/>
</dbReference>
<reference evidence="2" key="1">
    <citation type="submission" date="2021-06" db="EMBL/GenBank/DDBJ databases">
        <authorList>
            <person name="Kallberg Y."/>
            <person name="Tangrot J."/>
            <person name="Rosling A."/>
        </authorList>
    </citation>
    <scope>NUCLEOTIDE SEQUENCE</scope>
    <source>
        <strain evidence="2">MA453B</strain>
    </source>
</reference>
<dbReference type="AlphaFoldDB" id="A0A9N9CUT7"/>
<dbReference type="Proteomes" id="UP000789405">
    <property type="component" value="Unassembled WGS sequence"/>
</dbReference>
<protein>
    <submittedName>
        <fullName evidence="2">22756_t:CDS:1</fullName>
    </submittedName>
</protein>
<evidence type="ECO:0000259" key="1">
    <source>
        <dbReference type="PROSITE" id="PS50802"/>
    </source>
</evidence>
<evidence type="ECO:0000313" key="2">
    <source>
        <dbReference type="EMBL" id="CAG8615169.1"/>
    </source>
</evidence>
<proteinExistence type="predicted"/>
<dbReference type="EMBL" id="CAJVPY010004292">
    <property type="protein sequence ID" value="CAG8615169.1"/>
    <property type="molecule type" value="Genomic_DNA"/>
</dbReference>
<dbReference type="PANTHER" id="PTHR47718">
    <property type="entry name" value="OS01G0519700 PROTEIN"/>
    <property type="match status" value="1"/>
</dbReference>
<name>A0A9N9CUT7_9GLOM</name>
<dbReference type="OrthoDB" id="2379842at2759"/>
<organism evidence="2 3">
    <name type="scientific">Dentiscutata erythropus</name>
    <dbReference type="NCBI Taxonomy" id="1348616"/>
    <lineage>
        <taxon>Eukaryota</taxon>
        <taxon>Fungi</taxon>
        <taxon>Fungi incertae sedis</taxon>
        <taxon>Mucoromycota</taxon>
        <taxon>Glomeromycotina</taxon>
        <taxon>Glomeromycetes</taxon>
        <taxon>Diversisporales</taxon>
        <taxon>Gigasporaceae</taxon>
        <taxon>Dentiscutata</taxon>
    </lineage>
</organism>
<dbReference type="Gene3D" id="3.90.70.80">
    <property type="match status" value="1"/>
</dbReference>
<dbReference type="GO" id="GO:0010106">
    <property type="term" value="P:cellular response to iron ion starvation"/>
    <property type="evidence" value="ECO:0007669"/>
    <property type="project" value="InterPro"/>
</dbReference>
<feature type="domain" description="OTU" evidence="1">
    <location>
        <begin position="453"/>
        <end position="585"/>
    </location>
</feature>
<dbReference type="GO" id="GO:0000981">
    <property type="term" value="F:DNA-binding transcription factor activity, RNA polymerase II-specific"/>
    <property type="evidence" value="ECO:0007669"/>
    <property type="project" value="InterPro"/>
</dbReference>
<keyword evidence="3" id="KW-1185">Reference proteome</keyword>
<dbReference type="PANTHER" id="PTHR47718:SF3">
    <property type="entry name" value="PROTEIN FAR1-RELATED SEQUENCE 5-LIKE"/>
    <property type="match status" value="1"/>
</dbReference>
<accession>A0A9N9CUT7</accession>
<gene>
    <name evidence="2" type="ORF">DERYTH_LOCUS8348</name>
</gene>
<comment type="caution">
    <text evidence="2">The sequence shown here is derived from an EMBL/GenBank/DDBJ whole genome shotgun (WGS) entry which is preliminary data.</text>
</comment>
<dbReference type="PROSITE" id="PS50802">
    <property type="entry name" value="OTU"/>
    <property type="match status" value="1"/>
</dbReference>
<evidence type="ECO:0000313" key="3">
    <source>
        <dbReference type="Proteomes" id="UP000789405"/>
    </source>
</evidence>
<dbReference type="CDD" id="cd22744">
    <property type="entry name" value="OTU"/>
    <property type="match status" value="1"/>
</dbReference>
<dbReference type="InterPro" id="IPR014842">
    <property type="entry name" value="AFT"/>
</dbReference>
<dbReference type="GO" id="GO:0045944">
    <property type="term" value="P:positive regulation of transcription by RNA polymerase II"/>
    <property type="evidence" value="ECO:0007669"/>
    <property type="project" value="InterPro"/>
</dbReference>
<sequence length="630" mass="72503">MSQSQSQIPKVGDKFPTVESFKEAVQQSAKVAGFAFSVSSSKVSGGGKGGHTPFVVLQCVMGDKYRNNHQITEETQKRKKSTKRQNCPVSLRAVLNKDTKVWVVTTSKNKHNHELLLPSQVHCFPQHWYLTTEQKKLVHIMLKSGASTQSIADAIHWKNGMIYTKDIMNERDRIKNALNEGTNCNTTMCLLQMLEECQYIVRHVLTKDGYMLNLFFTHNEAALFVSDRALALRKAADRVFPDAKKMVCIWHMLLQNLRTTLAYAEEMCEVEKAFNEVNKAVIKSKDPKYIQDYLEEWKKDAEYWMHVFTKNYPHMGIQSTQRAEGSHATLKKAIEAASLEQVFLHIDRAFRQRQLRTTGPLGLNIVFADPFICNDLRFELLLGKISKWAIDRIKKEICEIGENKNLDKKYENLNNSGSKATLLHKIEELATEEIPVPKAPLHTVSNKHPTSTKRDPLLNGDGNCGYRAVAVCLKRNENEWSEIRKELLKELIEKEQFYRMLFFANDDYDVIKKEITWESGPCTFEHWMKMPQMGHVIANTYQRPLYFFSLQISLTFLPYHHSLNRNEALAIVFINNNHYVPIVLRASAPVPPIVNRWTQFATSAAIHWKLLIQDRIIQLSSTSKTDLENK</sequence>